<dbReference type="AlphaFoldDB" id="A0A1G5ZP99"/>
<organism evidence="2 3">
    <name type="scientific">Algoriphagus alkaliphilus</name>
    <dbReference type="NCBI Taxonomy" id="279824"/>
    <lineage>
        <taxon>Bacteria</taxon>
        <taxon>Pseudomonadati</taxon>
        <taxon>Bacteroidota</taxon>
        <taxon>Cytophagia</taxon>
        <taxon>Cytophagales</taxon>
        <taxon>Cyclobacteriaceae</taxon>
        <taxon>Algoriphagus</taxon>
    </lineage>
</organism>
<evidence type="ECO:0000259" key="1">
    <source>
        <dbReference type="Pfam" id="PF00535"/>
    </source>
</evidence>
<dbReference type="PANTHER" id="PTHR22916:SF71">
    <property type="entry name" value="GLYCOSYL TRANSFERASE"/>
    <property type="match status" value="1"/>
</dbReference>
<dbReference type="GO" id="GO:0016758">
    <property type="term" value="F:hexosyltransferase activity"/>
    <property type="evidence" value="ECO:0007669"/>
    <property type="project" value="UniProtKB-ARBA"/>
</dbReference>
<keyword evidence="3" id="KW-1185">Reference proteome</keyword>
<keyword evidence="2" id="KW-0808">Transferase</keyword>
<dbReference type="Pfam" id="PF00535">
    <property type="entry name" value="Glycos_transf_2"/>
    <property type="match status" value="1"/>
</dbReference>
<dbReference type="InterPro" id="IPR001173">
    <property type="entry name" value="Glyco_trans_2-like"/>
</dbReference>
<evidence type="ECO:0000313" key="2">
    <source>
        <dbReference type="EMBL" id="SDA96346.1"/>
    </source>
</evidence>
<dbReference type="OrthoDB" id="6307329at2"/>
<dbReference type="RefSeq" id="WP_092734784.1">
    <property type="nucleotide sequence ID" value="NZ_FMXE01000050.1"/>
</dbReference>
<accession>A0A1G5ZP99</accession>
<protein>
    <submittedName>
        <fullName evidence="2">Glycosyltransferase, GT2 family</fullName>
    </submittedName>
</protein>
<dbReference type="CDD" id="cd00761">
    <property type="entry name" value="Glyco_tranf_GTA_type"/>
    <property type="match status" value="1"/>
</dbReference>
<sequence>MGISIIVPTLNRPNQLFELLKKLSKIIADDEIIIVDDSQKSQEKYIMESFSSPITYINRGEKLGVSSARNVGAFSANNTYLIFLDDDDEFTENWLNDFRNLIYKKPDLVFCNMVRVEPNGKKIDVKVSENRNGAMGNSIVIPGSWMIKKSLFEKIKGYDEQILFAENTELFFRVFEAKPTTYYINNFNFIYHPCPTGGSKNLQNMIDSLTIILDKHSEILTSHVKHLYHQIIGVNSMRFRNFSQARYHLYLAIRYKPLKASTYGRLGLACLPFLAKRLYTEKVNYG</sequence>
<dbReference type="SUPFAM" id="SSF53448">
    <property type="entry name" value="Nucleotide-diphospho-sugar transferases"/>
    <property type="match status" value="1"/>
</dbReference>
<dbReference type="InterPro" id="IPR029044">
    <property type="entry name" value="Nucleotide-diphossugar_trans"/>
</dbReference>
<dbReference type="Proteomes" id="UP000198756">
    <property type="component" value="Unassembled WGS sequence"/>
</dbReference>
<gene>
    <name evidence="2" type="ORF">SAMN03080617_04207</name>
</gene>
<dbReference type="PANTHER" id="PTHR22916">
    <property type="entry name" value="GLYCOSYLTRANSFERASE"/>
    <property type="match status" value="1"/>
</dbReference>
<evidence type="ECO:0000313" key="3">
    <source>
        <dbReference type="Proteomes" id="UP000198756"/>
    </source>
</evidence>
<dbReference type="STRING" id="279824.SAMN03080617_04207"/>
<proteinExistence type="predicted"/>
<reference evidence="3" key="1">
    <citation type="submission" date="2016-10" db="EMBL/GenBank/DDBJ databases">
        <authorList>
            <person name="Varghese N."/>
            <person name="Submissions S."/>
        </authorList>
    </citation>
    <scope>NUCLEOTIDE SEQUENCE [LARGE SCALE GENOMIC DNA]</scope>
    <source>
        <strain evidence="3">DSM 22703</strain>
    </source>
</reference>
<dbReference type="Gene3D" id="3.90.550.10">
    <property type="entry name" value="Spore Coat Polysaccharide Biosynthesis Protein SpsA, Chain A"/>
    <property type="match status" value="1"/>
</dbReference>
<feature type="domain" description="Glycosyltransferase 2-like" evidence="1">
    <location>
        <begin position="4"/>
        <end position="155"/>
    </location>
</feature>
<dbReference type="EMBL" id="FMXE01000050">
    <property type="protein sequence ID" value="SDA96346.1"/>
    <property type="molecule type" value="Genomic_DNA"/>
</dbReference>
<name>A0A1G5ZP99_9BACT</name>